<dbReference type="EMBL" id="MCFL01000004">
    <property type="protein sequence ID" value="ORZ39865.1"/>
    <property type="molecule type" value="Genomic_DNA"/>
</dbReference>
<dbReference type="PROSITE" id="PS50053">
    <property type="entry name" value="UBIQUITIN_2"/>
    <property type="match status" value="2"/>
</dbReference>
<dbReference type="InterPro" id="IPR029071">
    <property type="entry name" value="Ubiquitin-like_domsf"/>
</dbReference>
<evidence type="ECO:0000313" key="3">
    <source>
        <dbReference type="Proteomes" id="UP000193411"/>
    </source>
</evidence>
<keyword evidence="3" id="KW-1185">Reference proteome</keyword>
<dbReference type="OrthoDB" id="419317at2759"/>
<dbReference type="PANTHER" id="PTHR10666">
    <property type="entry name" value="UBIQUITIN"/>
    <property type="match status" value="1"/>
</dbReference>
<dbReference type="Pfam" id="PF00240">
    <property type="entry name" value="ubiquitin"/>
    <property type="match status" value="2"/>
</dbReference>
<name>A0A1Y2HZ13_9FUNG</name>
<reference evidence="2 3" key="1">
    <citation type="submission" date="2016-07" db="EMBL/GenBank/DDBJ databases">
        <title>Pervasive Adenine N6-methylation of Active Genes in Fungi.</title>
        <authorList>
            <consortium name="DOE Joint Genome Institute"/>
            <person name="Mondo S.J."/>
            <person name="Dannebaum R.O."/>
            <person name="Kuo R.C."/>
            <person name="Labutti K."/>
            <person name="Haridas S."/>
            <person name="Kuo A."/>
            <person name="Salamov A."/>
            <person name="Ahrendt S.R."/>
            <person name="Lipzen A."/>
            <person name="Sullivan W."/>
            <person name="Andreopoulos W.B."/>
            <person name="Clum A."/>
            <person name="Lindquist E."/>
            <person name="Daum C."/>
            <person name="Ramamoorthy G.K."/>
            <person name="Gryganskyi A."/>
            <person name="Culley D."/>
            <person name="Magnuson J.K."/>
            <person name="James T.Y."/>
            <person name="O'Malley M.A."/>
            <person name="Stajich J.E."/>
            <person name="Spatafora J.W."/>
            <person name="Visel A."/>
            <person name="Grigoriev I.V."/>
        </authorList>
    </citation>
    <scope>NUCLEOTIDE SEQUENCE [LARGE SCALE GENOMIC DNA]</scope>
    <source>
        <strain evidence="2 3">PL171</strain>
    </source>
</reference>
<dbReference type="STRING" id="765915.A0A1Y2HZ13"/>
<gene>
    <name evidence="2" type="ORF">BCR44DRAFT_1411631</name>
</gene>
<dbReference type="AlphaFoldDB" id="A0A1Y2HZ13"/>
<protein>
    <submittedName>
        <fullName evidence="2">Ubiquitin-related domain-containing protein</fullName>
    </submittedName>
</protein>
<dbReference type="InterPro" id="IPR050158">
    <property type="entry name" value="Ubiquitin_ubiquitin-like"/>
</dbReference>
<organism evidence="2 3">
    <name type="scientific">Catenaria anguillulae PL171</name>
    <dbReference type="NCBI Taxonomy" id="765915"/>
    <lineage>
        <taxon>Eukaryota</taxon>
        <taxon>Fungi</taxon>
        <taxon>Fungi incertae sedis</taxon>
        <taxon>Blastocladiomycota</taxon>
        <taxon>Blastocladiomycetes</taxon>
        <taxon>Blastocladiales</taxon>
        <taxon>Catenariaceae</taxon>
        <taxon>Catenaria</taxon>
    </lineage>
</organism>
<evidence type="ECO:0000313" key="2">
    <source>
        <dbReference type="EMBL" id="ORZ39865.1"/>
    </source>
</evidence>
<dbReference type="SUPFAM" id="SSF54236">
    <property type="entry name" value="Ubiquitin-like"/>
    <property type="match status" value="2"/>
</dbReference>
<dbReference type="SMART" id="SM00213">
    <property type="entry name" value="UBQ"/>
    <property type="match status" value="2"/>
</dbReference>
<dbReference type="Proteomes" id="UP000193411">
    <property type="component" value="Unassembled WGS sequence"/>
</dbReference>
<comment type="caution">
    <text evidence="2">The sequence shown here is derived from an EMBL/GenBank/DDBJ whole genome shotgun (WGS) entry which is preliminary data.</text>
</comment>
<dbReference type="Gene3D" id="3.10.20.90">
    <property type="entry name" value="Phosphatidylinositol 3-kinase Catalytic Subunit, Chain A, domain 1"/>
    <property type="match status" value="2"/>
</dbReference>
<dbReference type="InterPro" id="IPR000626">
    <property type="entry name" value="Ubiquitin-like_dom"/>
</dbReference>
<accession>A0A1Y2HZ13</accession>
<proteinExistence type="predicted"/>
<evidence type="ECO:0000259" key="1">
    <source>
        <dbReference type="PROSITE" id="PS50053"/>
    </source>
</evidence>
<feature type="domain" description="Ubiquitin-like" evidence="1">
    <location>
        <begin position="1"/>
        <end position="79"/>
    </location>
</feature>
<sequence>MQLFIRTLTGETKSICLTRDDEVLVDQLKDAIWVLEGISPQDQRLIHGGKQLKDGRCLMRDYKISNESTIRLVLRLPDEQKVVELVIKTLTGRRYSISLNQDICVGQLRDAICVYEGTPPDQMRLNLCGKQLEEGRFLVGDYNVADKTELLLVLRLRGC</sequence>
<feature type="domain" description="Ubiquitin-like" evidence="1">
    <location>
        <begin position="83"/>
        <end position="159"/>
    </location>
</feature>